<evidence type="ECO:0000256" key="5">
    <source>
        <dbReference type="ARBA" id="ARBA00023274"/>
    </source>
</evidence>
<proteinExistence type="inferred from homology"/>
<dbReference type="CTD" id="740"/>
<dbReference type="AlphaFoldDB" id="A0A8B7YQF5"/>
<evidence type="ECO:0000256" key="2">
    <source>
        <dbReference type="ARBA" id="ARBA00005677"/>
    </source>
</evidence>
<keyword evidence="8" id="KW-1185">Reference proteome</keyword>
<evidence type="ECO:0000256" key="1">
    <source>
        <dbReference type="ARBA" id="ARBA00004173"/>
    </source>
</evidence>
<gene>
    <name evidence="9" type="primary">LOC110981565</name>
</gene>
<sequence length="200" mass="22866">MALPKRTSVFLFSLIKNPVHCQTVTQNVRTSLQSLARRTGFSTTCARQNTFPPNFYHRKEAVDEDSPRTGFIESKEDFKYVERLIPPLEPPGPPVHETYPTPSGWSPPKGTDPGTPYSVRRTRYHSVPVYLKLKFGDSQQLTIVKNIEGDVWALAEELKVYLEELAGYSLPMRVHEVGGRVHFKGMFKDEVKKWLLEKGF</sequence>
<dbReference type="OMA" id="HPIATHV"/>
<name>A0A8B7YQF5_ACAPL</name>
<dbReference type="Gene3D" id="3.30.780.10">
    <property type="entry name" value="SUI1-like domain"/>
    <property type="match status" value="1"/>
</dbReference>
<dbReference type="PANTHER" id="PTHR13477:SF0">
    <property type="entry name" value="LARGE RIBOSOMAL SUBUNIT PROTEIN ML49"/>
    <property type="match status" value="1"/>
</dbReference>
<comment type="subcellular location">
    <subcellularLocation>
        <location evidence="1">Mitochondrion</location>
    </subcellularLocation>
</comment>
<keyword evidence="4" id="KW-0496">Mitochondrion</keyword>
<evidence type="ECO:0000256" key="7">
    <source>
        <dbReference type="ARBA" id="ARBA00035545"/>
    </source>
</evidence>
<organism evidence="8 9">
    <name type="scientific">Acanthaster planci</name>
    <name type="common">Crown-of-thorns starfish</name>
    <dbReference type="NCBI Taxonomy" id="133434"/>
    <lineage>
        <taxon>Eukaryota</taxon>
        <taxon>Metazoa</taxon>
        <taxon>Echinodermata</taxon>
        <taxon>Eleutherozoa</taxon>
        <taxon>Asterozoa</taxon>
        <taxon>Asteroidea</taxon>
        <taxon>Valvatacea</taxon>
        <taxon>Valvatida</taxon>
        <taxon>Acanthasteridae</taxon>
        <taxon>Acanthaster</taxon>
    </lineage>
</organism>
<dbReference type="Pfam" id="PF05046">
    <property type="entry name" value="Img2"/>
    <property type="match status" value="1"/>
</dbReference>
<evidence type="ECO:0000313" key="8">
    <source>
        <dbReference type="Proteomes" id="UP000694845"/>
    </source>
</evidence>
<evidence type="ECO:0000256" key="4">
    <source>
        <dbReference type="ARBA" id="ARBA00023128"/>
    </source>
</evidence>
<dbReference type="InterPro" id="IPR007740">
    <property type="entry name" value="Ribosomal_mL49"/>
</dbReference>
<protein>
    <recommendedName>
        <fullName evidence="6">Large ribosomal subunit protein mL49</fullName>
    </recommendedName>
    <alternativeName>
        <fullName evidence="7">39S ribosomal protein L49, mitochondrial</fullName>
    </alternativeName>
</protein>
<dbReference type="GO" id="GO:0003735">
    <property type="term" value="F:structural constituent of ribosome"/>
    <property type="evidence" value="ECO:0007669"/>
    <property type="project" value="InterPro"/>
</dbReference>
<dbReference type="RefSeq" id="XP_022094907.1">
    <property type="nucleotide sequence ID" value="XM_022239215.1"/>
</dbReference>
<evidence type="ECO:0000313" key="9">
    <source>
        <dbReference type="RefSeq" id="XP_022094907.1"/>
    </source>
</evidence>
<comment type="similarity">
    <text evidence="2">Belongs to the mitochondrion-specific ribosomal protein mL49 family.</text>
</comment>
<reference evidence="9" key="1">
    <citation type="submission" date="2025-08" db="UniProtKB">
        <authorList>
            <consortium name="RefSeq"/>
        </authorList>
    </citation>
    <scope>IDENTIFICATION</scope>
</reference>
<dbReference type="FunFam" id="3.30.780.10:FF:000009">
    <property type="entry name" value="39S ribosomal protein L49, mitochondrial"/>
    <property type="match status" value="1"/>
</dbReference>
<keyword evidence="5" id="KW-0687">Ribonucleoprotein</keyword>
<accession>A0A8B7YQF5</accession>
<dbReference type="GeneID" id="110981565"/>
<dbReference type="OrthoDB" id="19439at2759"/>
<dbReference type="GO" id="GO:0005762">
    <property type="term" value="C:mitochondrial large ribosomal subunit"/>
    <property type="evidence" value="ECO:0007669"/>
    <property type="project" value="TreeGrafter"/>
</dbReference>
<keyword evidence="3" id="KW-0689">Ribosomal protein</keyword>
<dbReference type="KEGG" id="aplc:110981565"/>
<dbReference type="GO" id="GO:0006412">
    <property type="term" value="P:translation"/>
    <property type="evidence" value="ECO:0007669"/>
    <property type="project" value="InterPro"/>
</dbReference>
<evidence type="ECO:0000256" key="3">
    <source>
        <dbReference type="ARBA" id="ARBA00022980"/>
    </source>
</evidence>
<dbReference type="Proteomes" id="UP000694845">
    <property type="component" value="Unplaced"/>
</dbReference>
<dbReference type="PANTHER" id="PTHR13477">
    <property type="entry name" value="MITOCHONDRIAL 39S RIBOSOMAL PROTEIN L49"/>
    <property type="match status" value="1"/>
</dbReference>
<evidence type="ECO:0000256" key="6">
    <source>
        <dbReference type="ARBA" id="ARBA00035191"/>
    </source>
</evidence>